<name>M5XG04_PRUPE</name>
<dbReference type="EMBL" id="CM007653">
    <property type="protein sequence ID" value="ONI15000.1"/>
    <property type="molecule type" value="Genomic_DNA"/>
</dbReference>
<evidence type="ECO:0000313" key="2">
    <source>
        <dbReference type="Proteomes" id="UP000006882"/>
    </source>
</evidence>
<keyword evidence="2" id="KW-1185">Reference proteome</keyword>
<organism evidence="1 2">
    <name type="scientific">Prunus persica</name>
    <name type="common">Peach</name>
    <name type="synonym">Amygdalus persica</name>
    <dbReference type="NCBI Taxonomy" id="3760"/>
    <lineage>
        <taxon>Eukaryota</taxon>
        <taxon>Viridiplantae</taxon>
        <taxon>Streptophyta</taxon>
        <taxon>Embryophyta</taxon>
        <taxon>Tracheophyta</taxon>
        <taxon>Spermatophyta</taxon>
        <taxon>Magnoliopsida</taxon>
        <taxon>eudicotyledons</taxon>
        <taxon>Gunneridae</taxon>
        <taxon>Pentapetalae</taxon>
        <taxon>rosids</taxon>
        <taxon>fabids</taxon>
        <taxon>Rosales</taxon>
        <taxon>Rosaceae</taxon>
        <taxon>Amygdaloideae</taxon>
        <taxon>Amygdaleae</taxon>
        <taxon>Prunus</taxon>
    </lineage>
</organism>
<dbReference type="eggNOG" id="KOG0014">
    <property type="taxonomic scope" value="Eukaryota"/>
</dbReference>
<gene>
    <name evidence="1" type="ORF">PRUPE_3G020400</name>
</gene>
<dbReference type="HOGENOM" id="CLU_053053_7_0_1"/>
<dbReference type="GO" id="GO:0006357">
    <property type="term" value="P:regulation of transcription by RNA polymerase II"/>
    <property type="evidence" value="ECO:0000318"/>
    <property type="project" value="GO_Central"/>
</dbReference>
<dbReference type="Gene3D" id="3.40.1810.10">
    <property type="entry name" value="Transcription factor, MADS-box"/>
    <property type="match status" value="1"/>
</dbReference>
<dbReference type="Proteomes" id="UP000006882">
    <property type="component" value="Chromosome G3"/>
</dbReference>
<dbReference type="STRING" id="3760.M5XG04"/>
<accession>M5XG04</accession>
<dbReference type="GO" id="GO:0046983">
    <property type="term" value="F:protein dimerization activity"/>
    <property type="evidence" value="ECO:0007669"/>
    <property type="project" value="InterPro"/>
</dbReference>
<reference evidence="1 2" key="1">
    <citation type="journal article" date="2013" name="Nat. Genet.">
        <title>The high-quality draft genome of peach (Prunus persica) identifies unique patterns of genetic diversity, domestication and genome evolution.</title>
        <authorList>
            <consortium name="International Peach Genome Initiative"/>
            <person name="Verde I."/>
            <person name="Abbott A.G."/>
            <person name="Scalabrin S."/>
            <person name="Jung S."/>
            <person name="Shu S."/>
            <person name="Marroni F."/>
            <person name="Zhebentyayeva T."/>
            <person name="Dettori M.T."/>
            <person name="Grimwood J."/>
            <person name="Cattonaro F."/>
            <person name="Zuccolo A."/>
            <person name="Rossini L."/>
            <person name="Jenkins J."/>
            <person name="Vendramin E."/>
            <person name="Meisel L.A."/>
            <person name="Decroocq V."/>
            <person name="Sosinski B."/>
            <person name="Prochnik S."/>
            <person name="Mitros T."/>
            <person name="Policriti A."/>
            <person name="Cipriani G."/>
            <person name="Dondini L."/>
            <person name="Ficklin S."/>
            <person name="Goodstein D.M."/>
            <person name="Xuan P."/>
            <person name="Del Fabbro C."/>
            <person name="Aramini V."/>
            <person name="Copetti D."/>
            <person name="Gonzalez S."/>
            <person name="Horner D.S."/>
            <person name="Falchi R."/>
            <person name="Lucas S."/>
            <person name="Mica E."/>
            <person name="Maldonado J."/>
            <person name="Lazzari B."/>
            <person name="Bielenberg D."/>
            <person name="Pirona R."/>
            <person name="Miculan M."/>
            <person name="Barakat A."/>
            <person name="Testolin R."/>
            <person name="Stella A."/>
            <person name="Tartarini S."/>
            <person name="Tonutti P."/>
            <person name="Arus P."/>
            <person name="Orellana A."/>
            <person name="Wells C."/>
            <person name="Main D."/>
            <person name="Vizzotto G."/>
            <person name="Silva H."/>
            <person name="Salamini F."/>
            <person name="Schmutz J."/>
            <person name="Morgante M."/>
            <person name="Rokhsar D.S."/>
        </authorList>
    </citation>
    <scope>NUCLEOTIDE SEQUENCE [LARGE SCALE GENOMIC DNA]</scope>
    <source>
        <strain evidence="2">cv. Nemared</strain>
    </source>
</reference>
<sequence>MMKKVSELNNLCDVPACAIIYSLYHTQHEIWPSFLQVLRVLKKFKTMPEMEQSRKMVNQESLLRQRIEKANEQLKKQRKENREKEMRRVLNMVSLNDLGWLIDQSLKDIRVKIKILNYEEENKQVQVEPTGLLAFETNSIETMQRHPWLMGMKNPQDQHMEVGVGGGDEMIMPFWGQNHINAIWSNNAFFP</sequence>
<dbReference type="InterPro" id="IPR036879">
    <property type="entry name" value="TF_MADSbox_sf"/>
</dbReference>
<dbReference type="GO" id="GO:0000981">
    <property type="term" value="F:DNA-binding transcription factor activity, RNA polymerase II-specific"/>
    <property type="evidence" value="ECO:0000318"/>
    <property type="project" value="GO_Central"/>
</dbReference>
<dbReference type="AlphaFoldDB" id="M5XG04"/>
<dbReference type="SUPFAM" id="SSF55455">
    <property type="entry name" value="SRF-like"/>
    <property type="match status" value="1"/>
</dbReference>
<dbReference type="Gramene" id="ONI15000">
    <property type="protein sequence ID" value="ONI15000"/>
    <property type="gene ID" value="PRUPE_3G020400"/>
</dbReference>
<proteinExistence type="predicted"/>
<evidence type="ECO:0000313" key="1">
    <source>
        <dbReference type="EMBL" id="ONI15000.1"/>
    </source>
</evidence>
<dbReference type="GO" id="GO:0000978">
    <property type="term" value="F:RNA polymerase II cis-regulatory region sequence-specific DNA binding"/>
    <property type="evidence" value="ECO:0000318"/>
    <property type="project" value="GO_Central"/>
</dbReference>
<protein>
    <submittedName>
        <fullName evidence="1">Uncharacterized protein</fullName>
    </submittedName>
</protein>